<dbReference type="InterPro" id="IPR036515">
    <property type="entry name" value="Transposase_17_sf"/>
</dbReference>
<dbReference type="Proteomes" id="UP001139103">
    <property type="component" value="Unassembled WGS sequence"/>
</dbReference>
<name>A0A9X1MJU3_9BACT</name>
<dbReference type="Gene3D" id="3.30.70.1290">
    <property type="entry name" value="Transposase IS200-like"/>
    <property type="match status" value="1"/>
</dbReference>
<gene>
    <name evidence="3" type="ORF">LOC68_03725</name>
</gene>
<dbReference type="SUPFAM" id="SSF143422">
    <property type="entry name" value="Transposase IS200-like"/>
    <property type="match status" value="1"/>
</dbReference>
<dbReference type="SMART" id="SM01321">
    <property type="entry name" value="Y1_Tnp"/>
    <property type="match status" value="1"/>
</dbReference>
<dbReference type="GO" id="GO:0004803">
    <property type="term" value="F:transposase activity"/>
    <property type="evidence" value="ECO:0007669"/>
    <property type="project" value="InterPro"/>
</dbReference>
<dbReference type="GO" id="GO:0043565">
    <property type="term" value="F:sequence-specific DNA binding"/>
    <property type="evidence" value="ECO:0007669"/>
    <property type="project" value="TreeGrafter"/>
</dbReference>
<dbReference type="InterPro" id="IPR052715">
    <property type="entry name" value="RAYT_transposase"/>
</dbReference>
<evidence type="ECO:0000313" key="4">
    <source>
        <dbReference type="Proteomes" id="UP001139103"/>
    </source>
</evidence>
<dbReference type="EMBL" id="JAJKFT010000002">
    <property type="protein sequence ID" value="MCC9627495.1"/>
    <property type="molecule type" value="Genomic_DNA"/>
</dbReference>
<dbReference type="InterPro" id="IPR002686">
    <property type="entry name" value="Transposase_17"/>
</dbReference>
<dbReference type="Pfam" id="PF01797">
    <property type="entry name" value="Y1_Tnp"/>
    <property type="match status" value="1"/>
</dbReference>
<evidence type="ECO:0000313" key="3">
    <source>
        <dbReference type="EMBL" id="MCC9627495.1"/>
    </source>
</evidence>
<proteinExistence type="predicted"/>
<dbReference type="PANTHER" id="PTHR36966:SF1">
    <property type="entry name" value="REP-ASSOCIATED TYROSINE TRANSPOSASE"/>
    <property type="match status" value="1"/>
</dbReference>
<organism evidence="3 4">
    <name type="scientific">Blastopirellula sediminis</name>
    <dbReference type="NCBI Taxonomy" id="2894196"/>
    <lineage>
        <taxon>Bacteria</taxon>
        <taxon>Pseudomonadati</taxon>
        <taxon>Planctomycetota</taxon>
        <taxon>Planctomycetia</taxon>
        <taxon>Pirellulales</taxon>
        <taxon>Pirellulaceae</taxon>
        <taxon>Blastopirellula</taxon>
    </lineage>
</organism>
<evidence type="ECO:0000259" key="2">
    <source>
        <dbReference type="SMART" id="SM01321"/>
    </source>
</evidence>
<feature type="region of interest" description="Disordered" evidence="1">
    <location>
        <begin position="45"/>
        <end position="65"/>
    </location>
</feature>
<reference evidence="3" key="1">
    <citation type="submission" date="2021-11" db="EMBL/GenBank/DDBJ databases">
        <title>Genome sequence.</title>
        <authorList>
            <person name="Sun Q."/>
        </authorList>
    </citation>
    <scope>NUCLEOTIDE SEQUENCE</scope>
    <source>
        <strain evidence="3">JC732</strain>
    </source>
</reference>
<protein>
    <submittedName>
        <fullName evidence="3">Transposase</fullName>
    </submittedName>
</protein>
<evidence type="ECO:0000256" key="1">
    <source>
        <dbReference type="SAM" id="MobiDB-lite"/>
    </source>
</evidence>
<dbReference type="NCBIfam" id="NF047646">
    <property type="entry name" value="REP_Tyr_transpos"/>
    <property type="match status" value="1"/>
</dbReference>
<dbReference type="RefSeq" id="WP_230215909.1">
    <property type="nucleotide sequence ID" value="NZ_JAJKFT010000002.1"/>
</dbReference>
<feature type="domain" description="Transposase IS200-like" evidence="2">
    <location>
        <begin position="101"/>
        <end position="235"/>
    </location>
</feature>
<dbReference type="PANTHER" id="PTHR36966">
    <property type="entry name" value="REP-ASSOCIATED TYROSINE TRANSPOSASE"/>
    <property type="match status" value="1"/>
</dbReference>
<keyword evidence="4" id="KW-1185">Reference proteome</keyword>
<sequence length="287" mass="32983">MEKGIADSGRKTRIGEHVQIYTKDRTVRQTFLRVLGAMATALRGHDCGQQPKPAPHYPTNNNPPTSLPTSIFPKTLAIPDSKPNTPCMATPHRKTIHRFDTPGDVHFLTFSCFRRLPLLSRTRTRQYCLDALEVSREKNGFDLWAFVIMPEHVHLIVLPHAGVKVAPILSTIKQSVAKRAIFWLQQNAPQFLSRIEDLQPNGNRSYRFWQRGPGYDRNLRSARDVHEKIRYIHENPVRRHLVERPEQWPWSSCAAWESGSNEPIPLDRANVPALTNLDDSITSDYWR</sequence>
<comment type="caution">
    <text evidence="3">The sequence shown here is derived from an EMBL/GenBank/DDBJ whole genome shotgun (WGS) entry which is preliminary data.</text>
</comment>
<dbReference type="AlphaFoldDB" id="A0A9X1MJU3"/>
<accession>A0A9X1MJU3</accession>
<dbReference type="GO" id="GO:0006313">
    <property type="term" value="P:DNA transposition"/>
    <property type="evidence" value="ECO:0007669"/>
    <property type="project" value="InterPro"/>
</dbReference>